<dbReference type="Proteomes" id="UP001516400">
    <property type="component" value="Unassembled WGS sequence"/>
</dbReference>
<accession>A0ABD2NXR1</accession>
<proteinExistence type="predicted"/>
<dbReference type="InterPro" id="IPR010562">
    <property type="entry name" value="Haemolymph_juvenile_hormone-bd"/>
</dbReference>
<protein>
    <submittedName>
        <fullName evidence="1">Uncharacterized protein</fullName>
    </submittedName>
</protein>
<dbReference type="InterPro" id="IPR038606">
    <property type="entry name" value="To_sf"/>
</dbReference>
<dbReference type="PANTHER" id="PTHR11008">
    <property type="entry name" value="PROTEIN TAKEOUT-LIKE PROTEIN"/>
    <property type="match status" value="1"/>
</dbReference>
<dbReference type="Pfam" id="PF06585">
    <property type="entry name" value="JHBP"/>
    <property type="match status" value="1"/>
</dbReference>
<dbReference type="PANTHER" id="PTHR11008:SF32">
    <property type="entry name" value="CIRCADIAN CLOCK-CONTROLLED PROTEIN DAYWAKE-RELATED"/>
    <property type="match status" value="1"/>
</dbReference>
<evidence type="ECO:0000313" key="1">
    <source>
        <dbReference type="EMBL" id="KAL3283519.1"/>
    </source>
</evidence>
<dbReference type="Gene3D" id="3.15.10.30">
    <property type="entry name" value="Haemolymph juvenile hormone binding protein"/>
    <property type="match status" value="1"/>
</dbReference>
<gene>
    <name evidence="1" type="ORF">HHI36_006658</name>
</gene>
<dbReference type="AlphaFoldDB" id="A0ABD2NXR1"/>
<evidence type="ECO:0000313" key="2">
    <source>
        <dbReference type="Proteomes" id="UP001516400"/>
    </source>
</evidence>
<sequence>MTCLFILLYVTENGIYNVTTLCQVVKKGGDDYLKRINTFLEANFEKVVFNFQNLFGGNKQLGDQVNMFLNENWEYLLGDYGPGIAELLRAHLARGFDAFADQVPIKDFFIID</sequence>
<keyword evidence="2" id="KW-1185">Reference proteome</keyword>
<comment type="caution">
    <text evidence="1">The sequence shown here is derived from an EMBL/GenBank/DDBJ whole genome shotgun (WGS) entry which is preliminary data.</text>
</comment>
<dbReference type="EMBL" id="JABFTP020000144">
    <property type="protein sequence ID" value="KAL3283519.1"/>
    <property type="molecule type" value="Genomic_DNA"/>
</dbReference>
<name>A0ABD2NXR1_9CUCU</name>
<reference evidence="1 2" key="1">
    <citation type="journal article" date="2021" name="BMC Biol.">
        <title>Horizontally acquired antibacterial genes associated with adaptive radiation of ladybird beetles.</title>
        <authorList>
            <person name="Li H.S."/>
            <person name="Tang X.F."/>
            <person name="Huang Y.H."/>
            <person name="Xu Z.Y."/>
            <person name="Chen M.L."/>
            <person name="Du X.Y."/>
            <person name="Qiu B.Y."/>
            <person name="Chen P.T."/>
            <person name="Zhang W."/>
            <person name="Slipinski A."/>
            <person name="Escalona H.E."/>
            <person name="Waterhouse R.M."/>
            <person name="Zwick A."/>
            <person name="Pang H."/>
        </authorList>
    </citation>
    <scope>NUCLEOTIDE SEQUENCE [LARGE SCALE GENOMIC DNA]</scope>
    <source>
        <strain evidence="1">SYSU2018</strain>
    </source>
</reference>
<organism evidence="1 2">
    <name type="scientific">Cryptolaemus montrouzieri</name>
    <dbReference type="NCBI Taxonomy" id="559131"/>
    <lineage>
        <taxon>Eukaryota</taxon>
        <taxon>Metazoa</taxon>
        <taxon>Ecdysozoa</taxon>
        <taxon>Arthropoda</taxon>
        <taxon>Hexapoda</taxon>
        <taxon>Insecta</taxon>
        <taxon>Pterygota</taxon>
        <taxon>Neoptera</taxon>
        <taxon>Endopterygota</taxon>
        <taxon>Coleoptera</taxon>
        <taxon>Polyphaga</taxon>
        <taxon>Cucujiformia</taxon>
        <taxon>Coccinelloidea</taxon>
        <taxon>Coccinellidae</taxon>
        <taxon>Scymninae</taxon>
        <taxon>Scymnini</taxon>
        <taxon>Cryptolaemus</taxon>
    </lineage>
</organism>